<name>A0A328A9X5_9CAUL</name>
<evidence type="ECO:0000313" key="3">
    <source>
        <dbReference type="Proteomes" id="UP000249254"/>
    </source>
</evidence>
<sequence>MHPRERDVLPQIGPHFHVADGEVMFAFVIDPTNVLGPRKATEADAKNHPEAWERFTATLERPSSQAEAAESAVPVEPEASPQDTAPAAVVSDAPKRRGRPPKVVAAQ</sequence>
<evidence type="ECO:0000313" key="2">
    <source>
        <dbReference type="EMBL" id="RAK51197.1"/>
    </source>
</evidence>
<organism evidence="2 3">
    <name type="scientific">Phenylobacterium soli</name>
    <dbReference type="NCBI Taxonomy" id="2170551"/>
    <lineage>
        <taxon>Bacteria</taxon>
        <taxon>Pseudomonadati</taxon>
        <taxon>Pseudomonadota</taxon>
        <taxon>Alphaproteobacteria</taxon>
        <taxon>Caulobacterales</taxon>
        <taxon>Caulobacteraceae</taxon>
        <taxon>Phenylobacterium</taxon>
    </lineage>
</organism>
<feature type="compositionally biased region" description="Low complexity" evidence="1">
    <location>
        <begin position="62"/>
        <end position="81"/>
    </location>
</feature>
<keyword evidence="3" id="KW-1185">Reference proteome</keyword>
<proteinExistence type="predicted"/>
<comment type="caution">
    <text evidence="2">The sequence shown here is derived from an EMBL/GenBank/DDBJ whole genome shotgun (WGS) entry which is preliminary data.</text>
</comment>
<evidence type="ECO:0000256" key="1">
    <source>
        <dbReference type="SAM" id="MobiDB-lite"/>
    </source>
</evidence>
<feature type="region of interest" description="Disordered" evidence="1">
    <location>
        <begin position="39"/>
        <end position="107"/>
    </location>
</feature>
<dbReference type="EMBL" id="QFYQ01000003">
    <property type="protein sequence ID" value="RAK51197.1"/>
    <property type="molecule type" value="Genomic_DNA"/>
</dbReference>
<protein>
    <submittedName>
        <fullName evidence="2">Uncharacterized protein</fullName>
    </submittedName>
</protein>
<accession>A0A328A9X5</accession>
<dbReference type="AlphaFoldDB" id="A0A328A9X5"/>
<feature type="compositionally biased region" description="Basic and acidic residues" evidence="1">
    <location>
        <begin position="39"/>
        <end position="53"/>
    </location>
</feature>
<reference evidence="3" key="1">
    <citation type="submission" date="2018-05" db="EMBL/GenBank/DDBJ databases">
        <authorList>
            <person name="Li X."/>
        </authorList>
    </citation>
    <scope>NUCLEOTIDE SEQUENCE [LARGE SCALE GENOMIC DNA]</scope>
    <source>
        <strain evidence="3">LX32</strain>
    </source>
</reference>
<gene>
    <name evidence="2" type="ORF">DJ017_19760</name>
</gene>
<dbReference type="Proteomes" id="UP000249254">
    <property type="component" value="Unassembled WGS sequence"/>
</dbReference>